<keyword evidence="3" id="KW-0677">Repeat</keyword>
<evidence type="ECO:0000256" key="1">
    <source>
        <dbReference type="ARBA" id="ARBA00022614"/>
    </source>
</evidence>
<comment type="caution">
    <text evidence="5">The sequence shown here is derived from an EMBL/GenBank/DDBJ whole genome shotgun (WGS) entry which is preliminary data.</text>
</comment>
<reference evidence="6" key="1">
    <citation type="journal article" date="2018" name="Nat. Plants">
        <title>Whole-genome landscape of Medicago truncatula symbiotic genes.</title>
        <authorList>
            <person name="Pecrix Y."/>
            <person name="Staton S.E."/>
            <person name="Sallet E."/>
            <person name="Lelandais-Briere C."/>
            <person name="Moreau S."/>
            <person name="Carrere S."/>
            <person name="Blein T."/>
            <person name="Jardinaud M.F."/>
            <person name="Latrasse D."/>
            <person name="Zouine M."/>
            <person name="Zahm M."/>
            <person name="Kreplak J."/>
            <person name="Mayjonade B."/>
            <person name="Satge C."/>
            <person name="Perez M."/>
            <person name="Cauet S."/>
            <person name="Marande W."/>
            <person name="Chantry-Darmon C."/>
            <person name="Lopez-Roques C."/>
            <person name="Bouchez O."/>
            <person name="Berard A."/>
            <person name="Debelle F."/>
            <person name="Munos S."/>
            <person name="Bendahmane A."/>
            <person name="Berges H."/>
            <person name="Niebel A."/>
            <person name="Buitink J."/>
            <person name="Frugier F."/>
            <person name="Benhamed M."/>
            <person name="Crespi M."/>
            <person name="Gouzy J."/>
            <person name="Gamas P."/>
        </authorList>
    </citation>
    <scope>NUCLEOTIDE SEQUENCE [LARGE SCALE GENOMIC DNA]</scope>
    <source>
        <strain evidence="6">cv. Jemalong A17</strain>
    </source>
</reference>
<proteinExistence type="predicted"/>
<feature type="domain" description="Leucine-rich repeat-containing N-terminal plant-type" evidence="4">
    <location>
        <begin position="31"/>
        <end position="68"/>
    </location>
</feature>
<dbReference type="AlphaFoldDB" id="A0A396H346"/>
<dbReference type="Proteomes" id="UP000265566">
    <property type="component" value="Chromosome 7"/>
</dbReference>
<dbReference type="EMBL" id="PSQE01000007">
    <property type="protein sequence ID" value="RHN45555.1"/>
    <property type="molecule type" value="Genomic_DNA"/>
</dbReference>
<organism evidence="5 6">
    <name type="scientific">Medicago truncatula</name>
    <name type="common">Barrel medic</name>
    <name type="synonym">Medicago tribuloides</name>
    <dbReference type="NCBI Taxonomy" id="3880"/>
    <lineage>
        <taxon>Eukaryota</taxon>
        <taxon>Viridiplantae</taxon>
        <taxon>Streptophyta</taxon>
        <taxon>Embryophyta</taxon>
        <taxon>Tracheophyta</taxon>
        <taxon>Spermatophyta</taxon>
        <taxon>Magnoliopsida</taxon>
        <taxon>eudicotyledons</taxon>
        <taxon>Gunneridae</taxon>
        <taxon>Pentapetalae</taxon>
        <taxon>rosids</taxon>
        <taxon>fabids</taxon>
        <taxon>Fabales</taxon>
        <taxon>Fabaceae</taxon>
        <taxon>Papilionoideae</taxon>
        <taxon>50 kb inversion clade</taxon>
        <taxon>NPAAA clade</taxon>
        <taxon>Hologalegina</taxon>
        <taxon>IRL clade</taxon>
        <taxon>Trifolieae</taxon>
        <taxon>Medicago</taxon>
    </lineage>
</organism>
<evidence type="ECO:0000313" key="5">
    <source>
        <dbReference type="EMBL" id="RHN45555.1"/>
    </source>
</evidence>
<dbReference type="GO" id="GO:0004674">
    <property type="term" value="F:protein serine/threonine kinase activity"/>
    <property type="evidence" value="ECO:0007669"/>
    <property type="project" value="UniProtKB-KW"/>
</dbReference>
<dbReference type="InterPro" id="IPR053211">
    <property type="entry name" value="DNA_repair-toleration"/>
</dbReference>
<dbReference type="PANTHER" id="PTHR48060">
    <property type="entry name" value="DNA DAMAGE-REPAIR/TOLERATION PROTEIN DRT100"/>
    <property type="match status" value="1"/>
</dbReference>
<evidence type="ECO:0000256" key="3">
    <source>
        <dbReference type="ARBA" id="ARBA00022737"/>
    </source>
</evidence>
<name>A0A396H346_MEDTR</name>
<accession>A0A396H346</accession>
<dbReference type="InterPro" id="IPR032675">
    <property type="entry name" value="LRR_dom_sf"/>
</dbReference>
<dbReference type="Pfam" id="PF08263">
    <property type="entry name" value="LRRNT_2"/>
    <property type="match status" value="1"/>
</dbReference>
<evidence type="ECO:0000259" key="4">
    <source>
        <dbReference type="Pfam" id="PF08263"/>
    </source>
</evidence>
<dbReference type="EC" id="2.7.11.1" evidence="5"/>
<keyword evidence="2" id="KW-0732">Signal</keyword>
<dbReference type="InterPro" id="IPR013210">
    <property type="entry name" value="LRR_N_plant-typ"/>
</dbReference>
<dbReference type="PANTHER" id="PTHR48060:SF24">
    <property type="entry name" value="NON-SPECIFIC SERINE_THREONINE PROTEIN KINASE"/>
    <property type="match status" value="1"/>
</dbReference>
<evidence type="ECO:0000313" key="6">
    <source>
        <dbReference type="Proteomes" id="UP000265566"/>
    </source>
</evidence>
<keyword evidence="5" id="KW-0418">Kinase</keyword>
<protein>
    <submittedName>
        <fullName evidence="5">Putative non-specific serine/threonine protein kinase</fullName>
        <ecNumber evidence="5">2.7.11.1</ecNumber>
    </submittedName>
</protein>
<gene>
    <name evidence="5" type="ORF">MtrunA17_Chr7g0232591</name>
</gene>
<keyword evidence="5" id="KW-0723">Serine/threonine-protein kinase</keyword>
<sequence>MYFCPLIMNPSSSIVGFSLTISSTSSTLQSREASALLKWKASLDNQSQALLSSWSGNNSCSWFGITCDEDSMSLSNVSLTNMKLKGTFESLNFSSLPNILVLDLSRNSFQGRP</sequence>
<dbReference type="Gramene" id="rna39921">
    <property type="protein sequence ID" value="RHN45555.1"/>
    <property type="gene ID" value="gene39921"/>
</dbReference>
<keyword evidence="5" id="KW-0808">Transferase</keyword>
<dbReference type="SUPFAM" id="SSF52058">
    <property type="entry name" value="L domain-like"/>
    <property type="match status" value="1"/>
</dbReference>
<dbReference type="Gene3D" id="3.80.10.10">
    <property type="entry name" value="Ribonuclease Inhibitor"/>
    <property type="match status" value="1"/>
</dbReference>
<evidence type="ECO:0000256" key="2">
    <source>
        <dbReference type="ARBA" id="ARBA00022729"/>
    </source>
</evidence>
<keyword evidence="1" id="KW-0433">Leucine-rich repeat</keyword>